<dbReference type="Pfam" id="PF17232">
    <property type="entry name" value="Pep1_7"/>
    <property type="match status" value="1"/>
</dbReference>
<keyword evidence="2" id="KW-0611">Plant defense</keyword>
<feature type="compositionally biased region" description="Low complexity" evidence="3">
    <location>
        <begin position="92"/>
        <end position="102"/>
    </location>
</feature>
<evidence type="ECO:0000256" key="3">
    <source>
        <dbReference type="SAM" id="MobiDB-lite"/>
    </source>
</evidence>
<feature type="region of interest" description="Disordered" evidence="3">
    <location>
        <begin position="39"/>
        <end position="102"/>
    </location>
</feature>
<organism evidence="4 5">
    <name type="scientific">Aquilegia coerulea</name>
    <name type="common">Rocky mountain columbine</name>
    <dbReference type="NCBI Taxonomy" id="218851"/>
    <lineage>
        <taxon>Eukaryota</taxon>
        <taxon>Viridiplantae</taxon>
        <taxon>Streptophyta</taxon>
        <taxon>Embryophyta</taxon>
        <taxon>Tracheophyta</taxon>
        <taxon>Spermatophyta</taxon>
        <taxon>Magnoliopsida</taxon>
        <taxon>Ranunculales</taxon>
        <taxon>Ranunculaceae</taxon>
        <taxon>Thalictroideae</taxon>
        <taxon>Aquilegia</taxon>
    </lineage>
</organism>
<proteinExistence type="inferred from homology"/>
<evidence type="ECO:0000256" key="2">
    <source>
        <dbReference type="ARBA" id="ARBA00022821"/>
    </source>
</evidence>
<dbReference type="AlphaFoldDB" id="A0A2G5DWP2"/>
<dbReference type="EMBL" id="KZ305031">
    <property type="protein sequence ID" value="PIA47928.1"/>
    <property type="molecule type" value="Genomic_DNA"/>
</dbReference>
<keyword evidence="5" id="KW-1185">Reference proteome</keyword>
<dbReference type="GO" id="GO:0045087">
    <property type="term" value="P:innate immune response"/>
    <property type="evidence" value="ECO:0007669"/>
    <property type="project" value="InterPro"/>
</dbReference>
<evidence type="ECO:0000256" key="1">
    <source>
        <dbReference type="ARBA" id="ARBA00011021"/>
    </source>
</evidence>
<dbReference type="InParanoid" id="A0A2G5DWP2"/>
<comment type="similarity">
    <text evidence="1">Belongs to the brassicaceae elicitor peptide family.</text>
</comment>
<protein>
    <submittedName>
        <fullName evidence="4">Uncharacterized protein</fullName>
    </submittedName>
</protein>
<reference evidence="4 5" key="1">
    <citation type="submission" date="2017-09" db="EMBL/GenBank/DDBJ databases">
        <title>WGS assembly of Aquilegia coerulea Goldsmith.</title>
        <authorList>
            <person name="Hodges S."/>
            <person name="Kramer E."/>
            <person name="Nordborg M."/>
            <person name="Tomkins J."/>
            <person name="Borevitz J."/>
            <person name="Derieg N."/>
            <person name="Yan J."/>
            <person name="Mihaltcheva S."/>
            <person name="Hayes R.D."/>
            <person name="Rokhsar D."/>
        </authorList>
    </citation>
    <scope>NUCLEOTIDE SEQUENCE [LARGE SCALE GENOMIC DNA]</scope>
    <source>
        <strain evidence="5">cv. Goldsmith</strain>
    </source>
</reference>
<name>A0A2G5DWP2_AQUCA</name>
<accession>A0A2G5DWP2</accession>
<evidence type="ECO:0000313" key="4">
    <source>
        <dbReference type="EMBL" id="PIA47928.1"/>
    </source>
</evidence>
<dbReference type="OrthoDB" id="1653570at2759"/>
<dbReference type="Proteomes" id="UP000230069">
    <property type="component" value="Unassembled WGS sequence"/>
</dbReference>
<dbReference type="InterPro" id="IPR035176">
    <property type="entry name" value="PEP"/>
</dbReference>
<sequence>MEDSSTQNDETIVGYNTYNPCYYFHLAARCVLKCLGLDDSPSAQEEDKKRNETSYDDNPPSSEEQGMKSSEDAEVTFSYTAIAIRRAPRRPPVGTGRPPENN</sequence>
<evidence type="ECO:0000313" key="5">
    <source>
        <dbReference type="Proteomes" id="UP000230069"/>
    </source>
</evidence>
<gene>
    <name evidence="4" type="ORF">AQUCO_01400494v1</name>
</gene>